<comment type="caution">
    <text evidence="3">The sequence shown here is derived from an EMBL/GenBank/DDBJ whole genome shotgun (WGS) entry which is preliminary data.</text>
</comment>
<dbReference type="EMBL" id="LASV01000083">
    <property type="protein sequence ID" value="KKA23892.1"/>
    <property type="molecule type" value="Genomic_DNA"/>
</dbReference>
<feature type="compositionally biased region" description="Polar residues" evidence="2">
    <location>
        <begin position="27"/>
        <end position="38"/>
    </location>
</feature>
<proteinExistence type="predicted"/>
<protein>
    <submittedName>
        <fullName evidence="3">Uncharacterized protein</fullName>
    </submittedName>
</protein>
<feature type="compositionally biased region" description="Pro residues" evidence="2">
    <location>
        <begin position="487"/>
        <end position="498"/>
    </location>
</feature>
<accession>A0A0F4Z037</accession>
<feature type="region of interest" description="Disordered" evidence="2">
    <location>
        <begin position="935"/>
        <end position="989"/>
    </location>
</feature>
<feature type="region of interest" description="Disordered" evidence="2">
    <location>
        <begin position="1"/>
        <end position="38"/>
    </location>
</feature>
<feature type="compositionally biased region" description="Low complexity" evidence="2">
    <location>
        <begin position="718"/>
        <end position="750"/>
    </location>
</feature>
<evidence type="ECO:0000256" key="2">
    <source>
        <dbReference type="SAM" id="MobiDB-lite"/>
    </source>
</evidence>
<feature type="compositionally biased region" description="Polar residues" evidence="2">
    <location>
        <begin position="536"/>
        <end position="550"/>
    </location>
</feature>
<feature type="coiled-coil region" evidence="1">
    <location>
        <begin position="873"/>
        <end position="900"/>
    </location>
</feature>
<feature type="compositionally biased region" description="Polar residues" evidence="2">
    <location>
        <begin position="628"/>
        <end position="639"/>
    </location>
</feature>
<feature type="compositionally biased region" description="Low complexity" evidence="2">
    <location>
        <begin position="843"/>
        <end position="853"/>
    </location>
</feature>
<feature type="compositionally biased region" description="Low complexity" evidence="2">
    <location>
        <begin position="147"/>
        <end position="157"/>
    </location>
</feature>
<feature type="region of interest" description="Disordered" evidence="2">
    <location>
        <begin position="184"/>
        <end position="868"/>
    </location>
</feature>
<feature type="compositionally biased region" description="Low complexity" evidence="2">
    <location>
        <begin position="562"/>
        <end position="571"/>
    </location>
</feature>
<feature type="compositionally biased region" description="Basic and acidic residues" evidence="2">
    <location>
        <begin position="826"/>
        <end position="842"/>
    </location>
</feature>
<feature type="compositionally biased region" description="Basic and acidic residues" evidence="2">
    <location>
        <begin position="935"/>
        <end position="944"/>
    </location>
</feature>
<feature type="compositionally biased region" description="Polar residues" evidence="2">
    <location>
        <begin position="572"/>
        <end position="582"/>
    </location>
</feature>
<feature type="compositionally biased region" description="Polar residues" evidence="2">
    <location>
        <begin position="518"/>
        <end position="528"/>
    </location>
</feature>
<feature type="compositionally biased region" description="Basic and acidic residues" evidence="2">
    <location>
        <begin position="300"/>
        <end position="311"/>
    </location>
</feature>
<sequence length="1012" mass="110425">MPSASIEEPQVNPRIAELRRPQPRSAGASNRPTRSQNVSELVRFFQTQEDSSRAADKLDGAMDLVKAGRRLLSQARADKRAKGTASPTPSEKPSRGYRKLVALQQASFLPPRASTESVDLSRPSRTKRDVEAMGRPWLDDSVGTKTSSNNSSSNQEQQETRQRCESLSLGDLAALVEFSVSFPDFENEIGPPPYQVHQSQTGLQSSVPADGDQQGQDNDDDQRRLHSPIPTAADSARARGGEAPKGARPALKSPGRPPQERSGPPVTLQSNTVDTKPSDDSSVVDSDGDDAKSLAVLQRATERLEREKKGAEQPSSHNDNVETKETPTHSLNKGVTDTPLVVEPVQSAAPSTDAGGSRNDQPRISGIRRDITPLTLAGNRNGGPIPLTLVAECLPPRVSSRSACRQPQASPQSTLDSASQPPRSLQTPTLDSFPRPQQTLLSPFPIQSRRARSVTPDGAPGQTAVRPKKRKKKQQPPPYYYGVADVAPPPAPTKPLPSLPQSNTSRDQESSSRRSTGDTESAMSSSSEHAGMTVPEKSTQQHMDSPTLGSTGRLKIRKHLTPRPSSSRSTSKSVDMSETMPSSREDRHIKSTSSAESSLEQALRDRAERVHALRMRDMSVSKERRRSGSPTRSLRNGTSSRKDDEDTGARPAEADAADRKIKRNEKHRVSDAPSIPLPMDPPVTAQGAPSTTRRRRSGSSSSLPWSVAALRGYEGDAVSRSNSVRSTSVTDSSIHSGGNTHATTNGNTNGYHHRRSESSSLPSSDEEGVSRRRRSSPSHANEEQNRERRRSGDDRPRSQKQQEQQPPHAPEAGRNHSSEAQQNPRAGDHVASHVPRGRDSSSQEHSSPKSQYSQRTAYSQESRSSLRHSGHYLHPLEARVAQLERQNKMLQAALLAALDIGVSYDAECVRSGLPSPLSSYSTRLGSSLGGLGFDETRYERERTNRKSYPTRRPDSWASVRDQHSRGSQGSFETHSSESDASVRAMENMLSDLDVSEASGEWNEEWNCHTRRS</sequence>
<evidence type="ECO:0000313" key="3">
    <source>
        <dbReference type="EMBL" id="KKA23892.1"/>
    </source>
</evidence>
<dbReference type="GeneID" id="25314427"/>
<feature type="compositionally biased region" description="Basic and acidic residues" evidence="2">
    <location>
        <begin position="602"/>
        <end position="622"/>
    </location>
</feature>
<reference evidence="3 4" key="1">
    <citation type="submission" date="2015-04" db="EMBL/GenBank/DDBJ databases">
        <authorList>
            <person name="Heijne W.H."/>
            <person name="Fedorova N.D."/>
            <person name="Nierman W.C."/>
            <person name="Vollebregt A.W."/>
            <person name="Zhao Z."/>
            <person name="Wu L."/>
            <person name="Kumar M."/>
            <person name="Stam H."/>
            <person name="van den Berg M.A."/>
            <person name="Pel H.J."/>
        </authorList>
    </citation>
    <scope>NUCLEOTIDE SEQUENCE [LARGE SCALE GENOMIC DNA]</scope>
    <source>
        <strain evidence="3 4">CBS 393.64</strain>
    </source>
</reference>
<feature type="compositionally biased region" description="Basic and acidic residues" evidence="2">
    <location>
        <begin position="780"/>
        <end position="797"/>
    </location>
</feature>
<organism evidence="3 4">
    <name type="scientific">Rasamsonia emersonii (strain ATCC 16479 / CBS 393.64 / IMI 116815)</name>
    <dbReference type="NCBI Taxonomy" id="1408163"/>
    <lineage>
        <taxon>Eukaryota</taxon>
        <taxon>Fungi</taxon>
        <taxon>Dikarya</taxon>
        <taxon>Ascomycota</taxon>
        <taxon>Pezizomycotina</taxon>
        <taxon>Eurotiomycetes</taxon>
        <taxon>Eurotiomycetidae</taxon>
        <taxon>Eurotiales</taxon>
        <taxon>Trichocomaceae</taxon>
        <taxon>Rasamsonia</taxon>
    </lineage>
</organism>
<feature type="compositionally biased region" description="Basic and acidic residues" evidence="2">
    <location>
        <begin position="506"/>
        <end position="517"/>
    </location>
</feature>
<name>A0A0F4Z037_RASE3</name>
<feature type="compositionally biased region" description="Polar residues" evidence="2">
    <location>
        <begin position="591"/>
        <end position="600"/>
    </location>
</feature>
<feature type="region of interest" description="Disordered" evidence="2">
    <location>
        <begin position="69"/>
        <end position="165"/>
    </location>
</feature>
<keyword evidence="1" id="KW-0175">Coiled coil</keyword>
<dbReference type="OrthoDB" id="4188047at2759"/>
<keyword evidence="4" id="KW-1185">Reference proteome</keyword>
<feature type="compositionally biased region" description="Polar residues" evidence="2">
    <location>
        <begin position="196"/>
        <end position="207"/>
    </location>
</feature>
<gene>
    <name evidence="3" type="ORF">T310_2076</name>
</gene>
<dbReference type="STRING" id="1408163.A0A0F4Z037"/>
<dbReference type="RefSeq" id="XP_013330504.1">
    <property type="nucleotide sequence ID" value="XM_013475050.1"/>
</dbReference>
<dbReference type="Proteomes" id="UP000053958">
    <property type="component" value="Unassembled WGS sequence"/>
</dbReference>
<evidence type="ECO:0000256" key="1">
    <source>
        <dbReference type="SAM" id="Coils"/>
    </source>
</evidence>
<dbReference type="AlphaFoldDB" id="A0A0F4Z037"/>
<evidence type="ECO:0000313" key="4">
    <source>
        <dbReference type="Proteomes" id="UP000053958"/>
    </source>
</evidence>
<feature type="compositionally biased region" description="Polar residues" evidence="2">
    <location>
        <begin position="854"/>
        <end position="863"/>
    </location>
</feature>
<feature type="compositionally biased region" description="Polar residues" evidence="2">
    <location>
        <begin position="399"/>
        <end position="441"/>
    </location>
</feature>
<feature type="compositionally biased region" description="Basic and acidic residues" evidence="2">
    <location>
        <begin position="640"/>
        <end position="659"/>
    </location>
</feature>